<reference evidence="2" key="1">
    <citation type="journal article" date="2019" name="Int. J. Syst. Evol. Microbiol.">
        <title>The Global Catalogue of Microorganisms (GCM) 10K type strain sequencing project: providing services to taxonomists for standard genome sequencing and annotation.</title>
        <authorList>
            <consortium name="The Broad Institute Genomics Platform"/>
            <consortium name="The Broad Institute Genome Sequencing Center for Infectious Disease"/>
            <person name="Wu L."/>
            <person name="Ma J."/>
        </authorList>
    </citation>
    <scope>NUCLEOTIDE SEQUENCE [LARGE SCALE GENOMIC DNA]</scope>
    <source>
        <strain evidence="2">JCM 4733</strain>
    </source>
</reference>
<accession>A0ABQ3D5X6</accession>
<keyword evidence="2" id="KW-1185">Reference proteome</keyword>
<evidence type="ECO:0000313" key="2">
    <source>
        <dbReference type="Proteomes" id="UP000653644"/>
    </source>
</evidence>
<protein>
    <submittedName>
        <fullName evidence="1">Uncharacterized protein</fullName>
    </submittedName>
</protein>
<comment type="caution">
    <text evidence="1">The sequence shown here is derived from an EMBL/GenBank/DDBJ whole genome shotgun (WGS) entry which is preliminary data.</text>
</comment>
<name>A0ABQ3D5X6_9ACTN</name>
<proteinExistence type="predicted"/>
<dbReference type="Proteomes" id="UP000653644">
    <property type="component" value="Unassembled WGS sequence"/>
</dbReference>
<evidence type="ECO:0000313" key="1">
    <source>
        <dbReference type="EMBL" id="GHA56322.1"/>
    </source>
</evidence>
<gene>
    <name evidence="1" type="ORF">GCM10010345_70970</name>
</gene>
<dbReference type="EMBL" id="BMVN01000037">
    <property type="protein sequence ID" value="GHA56322.1"/>
    <property type="molecule type" value="Genomic_DNA"/>
</dbReference>
<organism evidence="1 2">
    <name type="scientific">Streptomyces canarius</name>
    <dbReference type="NCBI Taxonomy" id="285453"/>
    <lineage>
        <taxon>Bacteria</taxon>
        <taxon>Bacillati</taxon>
        <taxon>Actinomycetota</taxon>
        <taxon>Actinomycetes</taxon>
        <taxon>Kitasatosporales</taxon>
        <taxon>Streptomycetaceae</taxon>
        <taxon>Streptomyces</taxon>
    </lineage>
</organism>
<sequence length="59" mass="6159">MHALSPPAGGDPALPVVYATTADRPGEDARLSARPIAMRCRAARYGFGVHGSLETHSAK</sequence>